<sequence length="85" mass="10106">MKAIKIVREFFEDEIAPPHKIVAMEKQQEGGYRGLVEVVEEREYMKKYAHDEMIGLYEVFVEDDEVSSFQRVSLRYRTDLEEQSS</sequence>
<reference evidence="1 2" key="1">
    <citation type="submission" date="2016-10" db="EMBL/GenBank/DDBJ databases">
        <authorList>
            <person name="Varghese N."/>
            <person name="Submissions S."/>
        </authorList>
    </citation>
    <scope>NUCLEOTIDE SEQUENCE [LARGE SCALE GENOMIC DNA]</scope>
    <source>
        <strain evidence="1 2">DSM 20748</strain>
    </source>
</reference>
<organism evidence="1 2">
    <name type="scientific">Salimicrobium album</name>
    <dbReference type="NCBI Taxonomy" id="50717"/>
    <lineage>
        <taxon>Bacteria</taxon>
        <taxon>Bacillati</taxon>
        <taxon>Bacillota</taxon>
        <taxon>Bacilli</taxon>
        <taxon>Bacillales</taxon>
        <taxon>Bacillaceae</taxon>
        <taxon>Salimicrobium</taxon>
    </lineage>
</organism>
<name>A0A1H3FY30_9BACI</name>
<evidence type="ECO:0000313" key="2">
    <source>
        <dbReference type="Proteomes" id="UP000198647"/>
    </source>
</evidence>
<gene>
    <name evidence="1" type="ORF">SAMN04488081_1723</name>
</gene>
<keyword evidence="2" id="KW-1185">Reference proteome</keyword>
<protein>
    <recommendedName>
        <fullName evidence="3">Gas vesicle synthesis protein GvpO</fullName>
    </recommendedName>
</protein>
<dbReference type="Proteomes" id="UP000198647">
    <property type="component" value="Unassembled WGS sequence"/>
</dbReference>
<dbReference type="EMBL" id="FNOS01000004">
    <property type="protein sequence ID" value="SDX95901.1"/>
    <property type="molecule type" value="Genomic_DNA"/>
</dbReference>
<dbReference type="RefSeq" id="WP_008586912.1">
    <property type="nucleotide sequence ID" value="NZ_FNOS01000004.1"/>
</dbReference>
<proteinExistence type="predicted"/>
<accession>A0A1H3FY30</accession>
<evidence type="ECO:0008006" key="3">
    <source>
        <dbReference type="Google" id="ProtNLM"/>
    </source>
</evidence>
<evidence type="ECO:0000313" key="1">
    <source>
        <dbReference type="EMBL" id="SDX95901.1"/>
    </source>
</evidence>
<comment type="caution">
    <text evidence="1">The sequence shown here is derived from an EMBL/GenBank/DDBJ whole genome shotgun (WGS) entry which is preliminary data.</text>
</comment>